<accession>A0A4Q2KMP5</accession>
<dbReference type="SUPFAM" id="SSF56059">
    <property type="entry name" value="Glutathione synthetase ATP-binding domain-like"/>
    <property type="match status" value="1"/>
</dbReference>
<evidence type="ECO:0008006" key="3">
    <source>
        <dbReference type="Google" id="ProtNLM"/>
    </source>
</evidence>
<dbReference type="PANTHER" id="PTHR39217">
    <property type="match status" value="1"/>
</dbReference>
<dbReference type="InterPro" id="IPR053191">
    <property type="entry name" value="DcsG_Biosynth_Enzyme"/>
</dbReference>
<evidence type="ECO:0000313" key="2">
    <source>
        <dbReference type="Proteomes" id="UP000293623"/>
    </source>
</evidence>
<keyword evidence="2" id="KW-1185">Reference proteome</keyword>
<dbReference type="EMBL" id="SDPV01000001">
    <property type="protein sequence ID" value="RXZ66615.1"/>
    <property type="molecule type" value="Genomic_DNA"/>
</dbReference>
<comment type="caution">
    <text evidence="1">The sequence shown here is derived from an EMBL/GenBank/DDBJ whole genome shotgun (WGS) entry which is preliminary data.</text>
</comment>
<organism evidence="1 2">
    <name type="scientific">Pelagerythrobacter rhizovicinus</name>
    <dbReference type="NCBI Taxonomy" id="2268576"/>
    <lineage>
        <taxon>Bacteria</taxon>
        <taxon>Pseudomonadati</taxon>
        <taxon>Pseudomonadota</taxon>
        <taxon>Alphaproteobacteria</taxon>
        <taxon>Sphingomonadales</taxon>
        <taxon>Erythrobacteraceae</taxon>
        <taxon>Pelagerythrobacter</taxon>
    </lineage>
</organism>
<evidence type="ECO:0000313" key="1">
    <source>
        <dbReference type="EMBL" id="RXZ66615.1"/>
    </source>
</evidence>
<sequence length="237" mass="25656">MLGTAWDYQDRAAEFVARLDALAARGIEVCNPPDVVRWNIDKGYLAELAGRGAATVPTLWHDEVGRAEVDAALAHFDAGRVVVKRRVGAGGEGQHSFTRDALPDAGWRMGRPAMIQPFLPAILEEGEFTFVFVDGRFSHGVNKRAAAGEYRIQSIFGGHEASYDPAPADLATAEAVMAALPFADLLYARIDMVRLPGGELAVMEAELIEPYLYPEQGPQLGDRLAEALARRLTVPAA</sequence>
<dbReference type="AlphaFoldDB" id="A0A4Q2KMP5"/>
<gene>
    <name evidence="1" type="ORF">ETX26_00760</name>
</gene>
<reference evidence="1 2" key="1">
    <citation type="submission" date="2019-01" db="EMBL/GenBank/DDBJ databases">
        <title>Altererythrobacter rhizovicinus sp. nov., isolated from the rhizosphere soil of Haloxylon ammodendron.</title>
        <authorList>
            <person name="Li H.-P."/>
            <person name="Gou J.-Y."/>
            <person name="Yao D."/>
            <person name="Han Q.-Q."/>
            <person name="Shao K.-Z."/>
            <person name="Zhao Q."/>
            <person name="Zhang J.-L."/>
        </authorList>
    </citation>
    <scope>NUCLEOTIDE SEQUENCE [LARGE SCALE GENOMIC DNA]</scope>
    <source>
        <strain evidence="1 2">AY-3R</strain>
    </source>
</reference>
<name>A0A4Q2KMP5_9SPHN</name>
<protein>
    <recommendedName>
        <fullName evidence="3">Prokaryotic glutathione synthetase ATP-binding domain-containing protein</fullName>
    </recommendedName>
</protein>
<dbReference type="Proteomes" id="UP000293623">
    <property type="component" value="Unassembled WGS sequence"/>
</dbReference>
<dbReference type="OrthoDB" id="3373978at2"/>
<dbReference type="PANTHER" id="PTHR39217:SF1">
    <property type="entry name" value="GLUTATHIONE SYNTHETASE"/>
    <property type="match status" value="1"/>
</dbReference>
<proteinExistence type="predicted"/>